<keyword evidence="4" id="KW-1185">Reference proteome</keyword>
<dbReference type="Proteomes" id="UP000635477">
    <property type="component" value="Unassembled WGS sequence"/>
</dbReference>
<evidence type="ECO:0000313" key="3">
    <source>
        <dbReference type="EMBL" id="KAF4971323.1"/>
    </source>
</evidence>
<feature type="compositionally biased region" description="Low complexity" evidence="1">
    <location>
        <begin position="299"/>
        <end position="309"/>
    </location>
</feature>
<dbReference type="AlphaFoldDB" id="A0A8H4U7R6"/>
<sequence>MAIGRFICVFLPFALTVASIVFLLIGALAGVANKSLYLFQVDVEDLSIDPLDVKDVVGNLGVDIKTRAITNNITADALKLEKVYDISIWGYCYTTQKGDRECIDPEFDWASKTLGPFVDEFSKTASQEIGKDIDLPDEIKDALKAFKTVTKWTQVAYIAAFVALAAEIILGLFSNCSRIFSCLTVIVALAATVLVGVAAGLSTAMAAIVVGAVEASAKVYGVQGKINTGFLSIVWISFAFALGAIVFWLFTLCCCKPEHRSRKSKSKNNRNSDGEKLLGGGSSKGYAPLGNDNEMTTGYYNQNQSQSQYGAPRYPSGAARSDLAYEPYSHRA</sequence>
<feature type="transmembrane region" description="Helical" evidence="2">
    <location>
        <begin position="155"/>
        <end position="173"/>
    </location>
</feature>
<evidence type="ECO:0000256" key="2">
    <source>
        <dbReference type="SAM" id="Phobius"/>
    </source>
</evidence>
<gene>
    <name evidence="3" type="ORF">FZEAL_9882</name>
</gene>
<protein>
    <recommendedName>
        <fullName evidence="5">Integral membrane protein</fullName>
    </recommendedName>
</protein>
<name>A0A8H4U7R6_9HYPO</name>
<dbReference type="GO" id="GO:0005886">
    <property type="term" value="C:plasma membrane"/>
    <property type="evidence" value="ECO:0007669"/>
    <property type="project" value="InterPro"/>
</dbReference>
<evidence type="ECO:0000256" key="1">
    <source>
        <dbReference type="SAM" id="MobiDB-lite"/>
    </source>
</evidence>
<dbReference type="EMBL" id="JABEYC010000974">
    <property type="protein sequence ID" value="KAF4971323.1"/>
    <property type="molecule type" value="Genomic_DNA"/>
</dbReference>
<dbReference type="PANTHER" id="PTHR28019">
    <property type="entry name" value="CELL MEMBRANE PROTEIN YLR413W-RELATED"/>
    <property type="match status" value="1"/>
</dbReference>
<organism evidence="3 4">
    <name type="scientific">Fusarium zealandicum</name>
    <dbReference type="NCBI Taxonomy" id="1053134"/>
    <lineage>
        <taxon>Eukaryota</taxon>
        <taxon>Fungi</taxon>
        <taxon>Dikarya</taxon>
        <taxon>Ascomycota</taxon>
        <taxon>Pezizomycotina</taxon>
        <taxon>Sordariomycetes</taxon>
        <taxon>Hypocreomycetidae</taxon>
        <taxon>Hypocreales</taxon>
        <taxon>Nectriaceae</taxon>
        <taxon>Fusarium</taxon>
        <taxon>Fusarium staphyleae species complex</taxon>
    </lineage>
</organism>
<feature type="region of interest" description="Disordered" evidence="1">
    <location>
        <begin position="260"/>
        <end position="332"/>
    </location>
</feature>
<dbReference type="GO" id="GO:0031505">
    <property type="term" value="P:fungal-type cell wall organization"/>
    <property type="evidence" value="ECO:0007669"/>
    <property type="project" value="TreeGrafter"/>
</dbReference>
<accession>A0A8H4U7R6</accession>
<keyword evidence="2" id="KW-0812">Transmembrane</keyword>
<comment type="caution">
    <text evidence="3">The sequence shown here is derived from an EMBL/GenBank/DDBJ whole genome shotgun (WGS) entry which is preliminary data.</text>
</comment>
<feature type="transmembrane region" description="Helical" evidence="2">
    <location>
        <begin position="185"/>
        <end position="213"/>
    </location>
</feature>
<keyword evidence="2" id="KW-1133">Transmembrane helix</keyword>
<dbReference type="InterPro" id="IPR052413">
    <property type="entry name" value="SUR7_domain"/>
</dbReference>
<dbReference type="InterPro" id="IPR009571">
    <property type="entry name" value="SUR7/Rim9-like_fungi"/>
</dbReference>
<proteinExistence type="predicted"/>
<dbReference type="OrthoDB" id="4480814at2759"/>
<dbReference type="Pfam" id="PF06687">
    <property type="entry name" value="SUR7"/>
    <property type="match status" value="1"/>
</dbReference>
<reference evidence="3" key="2">
    <citation type="submission" date="2020-05" db="EMBL/GenBank/DDBJ databases">
        <authorList>
            <person name="Kim H.-S."/>
            <person name="Proctor R.H."/>
            <person name="Brown D.W."/>
        </authorList>
    </citation>
    <scope>NUCLEOTIDE SEQUENCE</scope>
    <source>
        <strain evidence="3">NRRL 22465</strain>
    </source>
</reference>
<dbReference type="GO" id="GO:0051285">
    <property type="term" value="C:cell cortex of cell tip"/>
    <property type="evidence" value="ECO:0007669"/>
    <property type="project" value="TreeGrafter"/>
</dbReference>
<evidence type="ECO:0000313" key="4">
    <source>
        <dbReference type="Proteomes" id="UP000635477"/>
    </source>
</evidence>
<reference evidence="3" key="1">
    <citation type="journal article" date="2020" name="BMC Genomics">
        <title>Correction to: Identification and distribution of gene clusters required for synthesis of sphingolipid metabolism inhibitors in diverse species of the filamentous fungus Fusarium.</title>
        <authorList>
            <person name="Kim H.S."/>
            <person name="Lohmar J.M."/>
            <person name="Busman M."/>
            <person name="Brown D.W."/>
            <person name="Naumann T.A."/>
            <person name="Divon H.H."/>
            <person name="Lysoe E."/>
            <person name="Uhlig S."/>
            <person name="Proctor R.H."/>
        </authorList>
    </citation>
    <scope>NUCLEOTIDE SEQUENCE</scope>
    <source>
        <strain evidence="3">NRRL 22465</strain>
    </source>
</reference>
<feature type="transmembrane region" description="Helical" evidence="2">
    <location>
        <begin position="233"/>
        <end position="255"/>
    </location>
</feature>
<keyword evidence="2" id="KW-0472">Membrane</keyword>
<dbReference type="PANTHER" id="PTHR28019:SF3">
    <property type="entry name" value="INTEGRAL MEMBRANE PROTEIN (AFU_ORTHOLOGUE AFUA_6G07470)"/>
    <property type="match status" value="1"/>
</dbReference>
<evidence type="ECO:0008006" key="5">
    <source>
        <dbReference type="Google" id="ProtNLM"/>
    </source>
</evidence>